<name>A0A841ETL8_9BACT</name>
<sequence>MNNKKDHIAKPFLKWAGGKTQLISEIKKSLPYNITKSKFTYIEPFVGSGAVLFWMLDNFPNLKHAVINDINEDLINSYKIIASKPHELISTLRVLQNEFHDLESKPEDKKLYYYQRREMYNNREEEKSVQAALFIFLNRTCFNGLYRVNKNNGYNVPMGSYKKPTICDETNILAVSNALQRVEILCGDYEQTLEQANTKSLFYFDPPYKPLSETSSFNSYSKDVFNDDEQIRLRDFCSKLDSLGHNWILSNSDVKGKDINDNFFDDIYANFAITRVKARRSINANPEKRGELNELLITNYKYEQALQPA</sequence>
<reference evidence="8 9" key="1">
    <citation type="submission" date="2020-08" db="EMBL/GenBank/DDBJ databases">
        <title>Functional genomics of gut bacteria from endangered species of beetles.</title>
        <authorList>
            <person name="Carlos-Shanley C."/>
        </authorList>
    </citation>
    <scope>NUCLEOTIDE SEQUENCE [LARGE SCALE GENOMIC DNA]</scope>
    <source>
        <strain evidence="8 9">S00070</strain>
    </source>
</reference>
<organism evidence="8 9">
    <name type="scientific">Arcicella rosea</name>
    <dbReference type="NCBI Taxonomy" id="502909"/>
    <lineage>
        <taxon>Bacteria</taxon>
        <taxon>Pseudomonadati</taxon>
        <taxon>Bacteroidota</taxon>
        <taxon>Cytophagia</taxon>
        <taxon>Cytophagales</taxon>
        <taxon>Flectobacillaceae</taxon>
        <taxon>Arcicella</taxon>
    </lineage>
</organism>
<dbReference type="EMBL" id="JACHKT010000008">
    <property type="protein sequence ID" value="MBB6002801.1"/>
    <property type="molecule type" value="Genomic_DNA"/>
</dbReference>
<dbReference type="PIRSF" id="PIRSF000398">
    <property type="entry name" value="M_m6A_EcoRV"/>
    <property type="match status" value="1"/>
</dbReference>
<dbReference type="GO" id="GO:0032259">
    <property type="term" value="P:methylation"/>
    <property type="evidence" value="ECO:0007669"/>
    <property type="project" value="UniProtKB-KW"/>
</dbReference>
<keyword evidence="5" id="KW-0949">S-adenosyl-L-methionine</keyword>
<protein>
    <recommendedName>
        <fullName evidence="2">site-specific DNA-methyltransferase (adenine-specific)</fullName>
        <ecNumber evidence="2">2.1.1.72</ecNumber>
    </recommendedName>
</protein>
<dbReference type="GO" id="GO:1904047">
    <property type="term" value="F:S-adenosyl-L-methionine binding"/>
    <property type="evidence" value="ECO:0007669"/>
    <property type="project" value="TreeGrafter"/>
</dbReference>
<dbReference type="Pfam" id="PF02086">
    <property type="entry name" value="MethyltransfD12"/>
    <property type="match status" value="1"/>
</dbReference>
<dbReference type="RefSeq" id="WP_184132525.1">
    <property type="nucleotide sequence ID" value="NZ_JACHKT010000008.1"/>
</dbReference>
<dbReference type="GO" id="GO:0006298">
    <property type="term" value="P:mismatch repair"/>
    <property type="evidence" value="ECO:0007669"/>
    <property type="project" value="TreeGrafter"/>
</dbReference>
<dbReference type="NCBIfam" id="TIGR00571">
    <property type="entry name" value="dam"/>
    <property type="match status" value="1"/>
</dbReference>
<evidence type="ECO:0000256" key="4">
    <source>
        <dbReference type="ARBA" id="ARBA00022679"/>
    </source>
</evidence>
<dbReference type="Proteomes" id="UP000524404">
    <property type="component" value="Unassembled WGS sequence"/>
</dbReference>
<accession>A0A841ETL8</accession>
<dbReference type="InterPro" id="IPR012263">
    <property type="entry name" value="M_m6A_EcoRV"/>
</dbReference>
<evidence type="ECO:0000256" key="2">
    <source>
        <dbReference type="ARBA" id="ARBA00011900"/>
    </source>
</evidence>
<comment type="caution">
    <text evidence="8">The sequence shown here is derived from an EMBL/GenBank/DDBJ whole genome shotgun (WGS) entry which is preliminary data.</text>
</comment>
<evidence type="ECO:0000256" key="5">
    <source>
        <dbReference type="ARBA" id="ARBA00022691"/>
    </source>
</evidence>
<dbReference type="PANTHER" id="PTHR30481:SF3">
    <property type="entry name" value="DNA ADENINE METHYLASE"/>
    <property type="match status" value="1"/>
</dbReference>
<feature type="binding site" evidence="7">
    <location>
        <position position="15"/>
    </location>
    <ligand>
        <name>S-adenosyl-L-methionine</name>
        <dbReference type="ChEBI" id="CHEBI:59789"/>
    </ligand>
</feature>
<dbReference type="Gene3D" id="3.40.50.150">
    <property type="entry name" value="Vaccinia Virus protein VP39"/>
    <property type="match status" value="1"/>
</dbReference>
<keyword evidence="3 8" id="KW-0489">Methyltransferase</keyword>
<comment type="catalytic activity">
    <reaction evidence="6">
        <text>a 2'-deoxyadenosine in DNA + S-adenosyl-L-methionine = an N(6)-methyl-2'-deoxyadenosine in DNA + S-adenosyl-L-homocysteine + H(+)</text>
        <dbReference type="Rhea" id="RHEA:15197"/>
        <dbReference type="Rhea" id="RHEA-COMP:12418"/>
        <dbReference type="Rhea" id="RHEA-COMP:12419"/>
        <dbReference type="ChEBI" id="CHEBI:15378"/>
        <dbReference type="ChEBI" id="CHEBI:57856"/>
        <dbReference type="ChEBI" id="CHEBI:59789"/>
        <dbReference type="ChEBI" id="CHEBI:90615"/>
        <dbReference type="ChEBI" id="CHEBI:90616"/>
        <dbReference type="EC" id="2.1.1.72"/>
    </reaction>
</comment>
<feature type="binding site" evidence="7">
    <location>
        <position position="205"/>
    </location>
    <ligand>
        <name>S-adenosyl-L-methionine</name>
        <dbReference type="ChEBI" id="CHEBI:59789"/>
    </ligand>
</feature>
<dbReference type="SUPFAM" id="SSF53335">
    <property type="entry name" value="S-adenosyl-L-methionine-dependent methyltransferases"/>
    <property type="match status" value="1"/>
</dbReference>
<dbReference type="PRINTS" id="PR00505">
    <property type="entry name" value="D12N6MTFRASE"/>
</dbReference>
<dbReference type="InterPro" id="IPR012327">
    <property type="entry name" value="MeTrfase_D12"/>
</dbReference>
<comment type="similarity">
    <text evidence="1">Belongs to the N(4)/N(6)-methyltransferase family.</text>
</comment>
<dbReference type="AlphaFoldDB" id="A0A841ETL8"/>
<evidence type="ECO:0000256" key="3">
    <source>
        <dbReference type="ARBA" id="ARBA00022603"/>
    </source>
</evidence>
<keyword evidence="9" id="KW-1185">Reference proteome</keyword>
<evidence type="ECO:0000313" key="8">
    <source>
        <dbReference type="EMBL" id="MBB6002801.1"/>
    </source>
</evidence>
<evidence type="ECO:0000256" key="1">
    <source>
        <dbReference type="ARBA" id="ARBA00006594"/>
    </source>
</evidence>
<feature type="binding site" evidence="7">
    <location>
        <position position="19"/>
    </location>
    <ligand>
        <name>S-adenosyl-L-methionine</name>
        <dbReference type="ChEBI" id="CHEBI:59789"/>
    </ligand>
</feature>
<dbReference type="InterPro" id="IPR023095">
    <property type="entry name" value="Ade_MeTrfase_dom_2"/>
</dbReference>
<gene>
    <name evidence="8" type="ORF">HNP25_001453</name>
</gene>
<dbReference type="EC" id="2.1.1.72" evidence="2"/>
<evidence type="ECO:0000313" key="9">
    <source>
        <dbReference type="Proteomes" id="UP000524404"/>
    </source>
</evidence>
<proteinExistence type="inferred from homology"/>
<evidence type="ECO:0000256" key="6">
    <source>
        <dbReference type="ARBA" id="ARBA00047942"/>
    </source>
</evidence>
<dbReference type="GO" id="GO:0009007">
    <property type="term" value="F:site-specific DNA-methyltransferase (adenine-specific) activity"/>
    <property type="evidence" value="ECO:0007669"/>
    <property type="project" value="UniProtKB-EC"/>
</dbReference>
<evidence type="ECO:0000256" key="7">
    <source>
        <dbReference type="PIRSR" id="PIRSR000398-1"/>
    </source>
</evidence>
<dbReference type="InterPro" id="IPR029063">
    <property type="entry name" value="SAM-dependent_MTases_sf"/>
</dbReference>
<dbReference type="GO" id="GO:0009307">
    <property type="term" value="P:DNA restriction-modification system"/>
    <property type="evidence" value="ECO:0007669"/>
    <property type="project" value="InterPro"/>
</dbReference>
<dbReference type="GO" id="GO:0043565">
    <property type="term" value="F:sequence-specific DNA binding"/>
    <property type="evidence" value="ECO:0007669"/>
    <property type="project" value="TreeGrafter"/>
</dbReference>
<dbReference type="Gene3D" id="1.10.1020.10">
    <property type="entry name" value="Adenine-specific Methyltransferase, Domain 2"/>
    <property type="match status" value="1"/>
</dbReference>
<keyword evidence="4 8" id="KW-0808">Transferase</keyword>
<dbReference type="PANTHER" id="PTHR30481">
    <property type="entry name" value="DNA ADENINE METHYLASE"/>
    <property type="match status" value="1"/>
</dbReference>
<feature type="binding site" evidence="7">
    <location>
        <position position="69"/>
    </location>
    <ligand>
        <name>S-adenosyl-L-methionine</name>
        <dbReference type="ChEBI" id="CHEBI:59789"/>
    </ligand>
</feature>